<evidence type="ECO:0000313" key="1">
    <source>
        <dbReference type="EMBL" id="QKH34518.1"/>
    </source>
</evidence>
<dbReference type="AlphaFoldDB" id="A0A7D4HXP9"/>
<evidence type="ECO:0000313" key="2">
    <source>
        <dbReference type="Proteomes" id="UP000500970"/>
    </source>
</evidence>
<keyword evidence="2" id="KW-1185">Reference proteome</keyword>
<accession>A0A7D4HXP9</accession>
<dbReference type="RefSeq" id="WP_173143610.1">
    <property type="nucleotide sequence ID" value="NZ_CP053985.1"/>
</dbReference>
<proteinExistence type="predicted"/>
<dbReference type="EMBL" id="CP053985">
    <property type="protein sequence ID" value="QKH34518.1"/>
    <property type="molecule type" value="Genomic_DNA"/>
</dbReference>
<organism evidence="1 2">
    <name type="scientific">Achromobacter pestifer</name>
    <dbReference type="NCBI Taxonomy" id="1353889"/>
    <lineage>
        <taxon>Bacteria</taxon>
        <taxon>Pseudomonadati</taxon>
        <taxon>Pseudomonadota</taxon>
        <taxon>Betaproteobacteria</taxon>
        <taxon>Burkholderiales</taxon>
        <taxon>Alcaligenaceae</taxon>
        <taxon>Achromobacter</taxon>
    </lineage>
</organism>
<sequence length="221" mass="23378">MQSVIDGIDTFIAHLQNSRHLSQLVHIPMANSKLLLLFLVGGLLSGCSSVKIVSDYSGPSDAVSTIRFSNLSAHGVAAGKFVESLTCDGTQFLQGANAPAASIGIAIENRGRRERYIGLQPGDLSTFTVERGKPLTVFGWAMTVSSIELVNCRVQVTFVPKEPEYQVAFRTTSGLSKCGFTFETAAGEPAAGVSRSYVAGGVADGPYCTALSEAEKRQLGL</sequence>
<dbReference type="KEGG" id="apes:FOC84_05940"/>
<reference evidence="1 2" key="1">
    <citation type="submission" date="2020-05" db="EMBL/GenBank/DDBJ databases">
        <title>FDA dAtabase for Regulatory Grade micrObial Sequences (FDA-ARGOS): Supporting development and validation of Infectious Disease Dx tests.</title>
        <authorList>
            <person name="Sproer C."/>
            <person name="Gronow S."/>
            <person name="Severitt S."/>
            <person name="Schroder I."/>
            <person name="Tallon L."/>
            <person name="Sadzewicz L."/>
            <person name="Zhao X."/>
            <person name="Vavikolanu K."/>
            <person name="Mehta A."/>
            <person name="Aluvathingal J."/>
            <person name="Nadendla S."/>
            <person name="Myers T."/>
            <person name="Yan Y."/>
            <person name="Sichtig H."/>
        </authorList>
    </citation>
    <scope>NUCLEOTIDE SEQUENCE [LARGE SCALE GENOMIC DNA]</scope>
    <source>
        <strain evidence="1 2">FDAARGOS_790</strain>
    </source>
</reference>
<protein>
    <submittedName>
        <fullName evidence="1">Uncharacterized protein</fullName>
    </submittedName>
</protein>
<dbReference type="Proteomes" id="UP000500970">
    <property type="component" value="Chromosome"/>
</dbReference>
<name>A0A7D4HXP9_9BURK</name>
<gene>
    <name evidence="1" type="ORF">FOC84_05940</name>
</gene>